<keyword evidence="8" id="KW-1185">Reference proteome</keyword>
<feature type="transmembrane region" description="Helical" evidence="6">
    <location>
        <begin position="149"/>
        <end position="175"/>
    </location>
</feature>
<dbReference type="Proteomes" id="UP001213000">
    <property type="component" value="Unassembled WGS sequence"/>
</dbReference>
<evidence type="ECO:0000256" key="1">
    <source>
        <dbReference type="ARBA" id="ARBA00004141"/>
    </source>
</evidence>
<comment type="subcellular location">
    <subcellularLocation>
        <location evidence="1">Membrane</location>
        <topology evidence="1">Multi-pass membrane protein</topology>
    </subcellularLocation>
</comment>
<feature type="transmembrane region" description="Helical" evidence="6">
    <location>
        <begin position="313"/>
        <end position="330"/>
    </location>
</feature>
<keyword evidence="4 6" id="KW-0472">Membrane</keyword>
<dbReference type="PANTHER" id="PTHR23294:SF59">
    <property type="entry name" value="UNC93-LIKE PROTEIN C922.05C"/>
    <property type="match status" value="1"/>
</dbReference>
<feature type="transmembrane region" description="Helical" evidence="6">
    <location>
        <begin position="342"/>
        <end position="361"/>
    </location>
</feature>
<organism evidence="7 8">
    <name type="scientific">Leucocoprinus birnbaumii</name>
    <dbReference type="NCBI Taxonomy" id="56174"/>
    <lineage>
        <taxon>Eukaryota</taxon>
        <taxon>Fungi</taxon>
        <taxon>Dikarya</taxon>
        <taxon>Basidiomycota</taxon>
        <taxon>Agaricomycotina</taxon>
        <taxon>Agaricomycetes</taxon>
        <taxon>Agaricomycetidae</taxon>
        <taxon>Agaricales</taxon>
        <taxon>Agaricineae</taxon>
        <taxon>Agaricaceae</taxon>
        <taxon>Leucocoprinus</taxon>
    </lineage>
</organism>
<evidence type="ECO:0000256" key="5">
    <source>
        <dbReference type="SAM" id="MobiDB-lite"/>
    </source>
</evidence>
<keyword evidence="3 6" id="KW-1133">Transmembrane helix</keyword>
<evidence type="ECO:0000256" key="4">
    <source>
        <dbReference type="ARBA" id="ARBA00023136"/>
    </source>
</evidence>
<evidence type="ECO:0000256" key="2">
    <source>
        <dbReference type="ARBA" id="ARBA00022692"/>
    </source>
</evidence>
<evidence type="ECO:0000256" key="6">
    <source>
        <dbReference type="SAM" id="Phobius"/>
    </source>
</evidence>
<sequence>MNVEHLPSSLQTIPYLLFLSSSALRISKSPYGKMWRDLKDVPLHSRSGGLKTIYYRPLTQVILLGLVCFMGPGLFNALTGLGAAGQVDSATSANANATLYATFTISAFFSGPICNLLGPKVTLFLGSIGYTIYIAAFLIIKLHPNADSFVIASGAILGICAGLLWTAQGTLMLAYPTEGQKGRFIGIFWVIYNMGGIVGAAVSFATNFNSEANSVGKGTYVTFLILSFTGVLIPLLMIDPRKITRSDGTRLTIPQTRPDWKTEIKNLALTIKNDPLILMLLPMFWASNWFYTWQFNDFNGALFNIRTRSLNNLIYWLSQIVWSYFIGWLLDRDTVRRRARAFIGWGILFAMLWATYIWGYFYQREYTRESIPPEASKMDLNDGSYVGRALLYALCAILGATWQITVYWIIGTMSNDLNKLACFTGLYKSIQSAGAAVVWRADAIKVPYQNIFLSTWILSVVGLAFALPMINWRVVDQTDENTASKGNPRTANLSKVDSTLRD</sequence>
<comment type="caution">
    <text evidence="7">The sequence shown here is derived from an EMBL/GenBank/DDBJ whole genome shotgun (WGS) entry which is preliminary data.</text>
</comment>
<dbReference type="GO" id="GO:0022857">
    <property type="term" value="F:transmembrane transporter activity"/>
    <property type="evidence" value="ECO:0007669"/>
    <property type="project" value="InterPro"/>
</dbReference>
<feature type="transmembrane region" description="Helical" evidence="6">
    <location>
        <begin position="450"/>
        <end position="470"/>
    </location>
</feature>
<dbReference type="AlphaFoldDB" id="A0AAD5VMW9"/>
<dbReference type="InterPro" id="IPR051617">
    <property type="entry name" value="UNC-93-like_regulator"/>
</dbReference>
<gene>
    <name evidence="7" type="ORF">NP233_g8098</name>
</gene>
<dbReference type="InterPro" id="IPR011701">
    <property type="entry name" value="MFS"/>
</dbReference>
<evidence type="ECO:0000256" key="3">
    <source>
        <dbReference type="ARBA" id="ARBA00022989"/>
    </source>
</evidence>
<dbReference type="PANTHER" id="PTHR23294">
    <property type="entry name" value="ET TRANSLATION PRODUCT-RELATED"/>
    <property type="match status" value="1"/>
</dbReference>
<keyword evidence="2 6" id="KW-0812">Transmembrane</keyword>
<feature type="transmembrane region" description="Helical" evidence="6">
    <location>
        <begin position="97"/>
        <end position="117"/>
    </location>
</feature>
<evidence type="ECO:0008006" key="9">
    <source>
        <dbReference type="Google" id="ProtNLM"/>
    </source>
</evidence>
<feature type="transmembrane region" description="Helical" evidence="6">
    <location>
        <begin position="275"/>
        <end position="293"/>
    </location>
</feature>
<evidence type="ECO:0000313" key="8">
    <source>
        <dbReference type="Proteomes" id="UP001213000"/>
    </source>
</evidence>
<feature type="transmembrane region" description="Helical" evidence="6">
    <location>
        <begin position="124"/>
        <end position="143"/>
    </location>
</feature>
<feature type="transmembrane region" description="Helical" evidence="6">
    <location>
        <begin position="187"/>
        <end position="208"/>
    </location>
</feature>
<evidence type="ECO:0000313" key="7">
    <source>
        <dbReference type="EMBL" id="KAJ3564728.1"/>
    </source>
</evidence>
<feature type="transmembrane region" description="Helical" evidence="6">
    <location>
        <begin position="220"/>
        <end position="238"/>
    </location>
</feature>
<dbReference type="Pfam" id="PF07690">
    <property type="entry name" value="MFS_1"/>
    <property type="match status" value="1"/>
</dbReference>
<dbReference type="Gene3D" id="1.20.1250.20">
    <property type="entry name" value="MFS general substrate transporter like domains"/>
    <property type="match status" value="1"/>
</dbReference>
<dbReference type="InterPro" id="IPR036259">
    <property type="entry name" value="MFS_trans_sf"/>
</dbReference>
<reference evidence="7" key="1">
    <citation type="submission" date="2022-07" db="EMBL/GenBank/DDBJ databases">
        <title>Genome Sequence of Leucocoprinus birnbaumii.</title>
        <authorList>
            <person name="Buettner E."/>
        </authorList>
    </citation>
    <scope>NUCLEOTIDE SEQUENCE</scope>
    <source>
        <strain evidence="7">VT141</strain>
    </source>
</reference>
<name>A0AAD5VMW9_9AGAR</name>
<feature type="transmembrane region" description="Helical" evidence="6">
    <location>
        <begin position="389"/>
        <end position="410"/>
    </location>
</feature>
<protein>
    <recommendedName>
        <fullName evidence="9">MFS general substrate transporter</fullName>
    </recommendedName>
</protein>
<dbReference type="EMBL" id="JANIEX010000635">
    <property type="protein sequence ID" value="KAJ3564728.1"/>
    <property type="molecule type" value="Genomic_DNA"/>
</dbReference>
<feature type="transmembrane region" description="Helical" evidence="6">
    <location>
        <begin position="6"/>
        <end position="26"/>
    </location>
</feature>
<dbReference type="SUPFAM" id="SSF103473">
    <property type="entry name" value="MFS general substrate transporter"/>
    <property type="match status" value="1"/>
</dbReference>
<proteinExistence type="predicted"/>
<dbReference type="GO" id="GO:0016020">
    <property type="term" value="C:membrane"/>
    <property type="evidence" value="ECO:0007669"/>
    <property type="project" value="UniProtKB-SubCell"/>
</dbReference>
<feature type="region of interest" description="Disordered" evidence="5">
    <location>
        <begin position="481"/>
        <end position="502"/>
    </location>
</feature>
<feature type="transmembrane region" description="Helical" evidence="6">
    <location>
        <begin position="61"/>
        <end position="85"/>
    </location>
</feature>
<accession>A0AAD5VMW9</accession>